<reference evidence="4 5" key="2">
    <citation type="journal article" date="2019" name="G3 (Bethesda)">
        <title>Hybrid Assembly of the Genome of the Entomopathogenic Nematode Steinernema carpocapsae Identifies the X-Chromosome.</title>
        <authorList>
            <person name="Serra L."/>
            <person name="Macchietto M."/>
            <person name="Macias-Munoz A."/>
            <person name="McGill C.J."/>
            <person name="Rodriguez I.M."/>
            <person name="Rodriguez B."/>
            <person name="Murad R."/>
            <person name="Mortazavi A."/>
        </authorList>
    </citation>
    <scope>NUCLEOTIDE SEQUENCE [LARGE SCALE GENOMIC DNA]</scope>
    <source>
        <strain evidence="4 5">ALL</strain>
    </source>
</reference>
<keyword evidence="5" id="KW-1185">Reference proteome</keyword>
<accession>A0A4U8UZB4</accession>
<dbReference type="PROSITE" id="PS00028">
    <property type="entry name" value="ZINC_FINGER_C2H2_1"/>
    <property type="match status" value="1"/>
</dbReference>
<dbReference type="AlphaFoldDB" id="A0A4U8UZB4"/>
<dbReference type="PROSITE" id="PS50157">
    <property type="entry name" value="ZINC_FINGER_C2H2_2"/>
    <property type="match status" value="1"/>
</dbReference>
<gene>
    <name evidence="4" type="ORF">L596_005203</name>
</gene>
<organism evidence="4 5">
    <name type="scientific">Steinernema carpocapsae</name>
    <name type="common">Entomopathogenic nematode</name>
    <dbReference type="NCBI Taxonomy" id="34508"/>
    <lineage>
        <taxon>Eukaryota</taxon>
        <taxon>Metazoa</taxon>
        <taxon>Ecdysozoa</taxon>
        <taxon>Nematoda</taxon>
        <taxon>Chromadorea</taxon>
        <taxon>Rhabditida</taxon>
        <taxon>Tylenchina</taxon>
        <taxon>Panagrolaimomorpha</taxon>
        <taxon>Strongyloidoidea</taxon>
        <taxon>Steinernematidae</taxon>
        <taxon>Steinernema</taxon>
    </lineage>
</organism>
<evidence type="ECO:0000313" key="4">
    <source>
        <dbReference type="EMBL" id="TMS38484.1"/>
    </source>
</evidence>
<dbReference type="OrthoDB" id="9439903at2759"/>
<dbReference type="STRING" id="34508.A0A4U8UZB4"/>
<evidence type="ECO:0000256" key="2">
    <source>
        <dbReference type="SAM" id="MobiDB-lite"/>
    </source>
</evidence>
<reference evidence="4 5" key="1">
    <citation type="journal article" date="2015" name="Genome Biol.">
        <title>Comparative genomics of Steinernema reveals deeply conserved gene regulatory networks.</title>
        <authorList>
            <person name="Dillman A.R."/>
            <person name="Macchietto M."/>
            <person name="Porter C.F."/>
            <person name="Rogers A."/>
            <person name="Williams B."/>
            <person name="Antoshechkin I."/>
            <person name="Lee M.M."/>
            <person name="Goodwin Z."/>
            <person name="Lu X."/>
            <person name="Lewis E.E."/>
            <person name="Goodrich-Blair H."/>
            <person name="Stock S.P."/>
            <person name="Adams B.J."/>
            <person name="Sternberg P.W."/>
            <person name="Mortazavi A."/>
        </authorList>
    </citation>
    <scope>NUCLEOTIDE SEQUENCE [LARGE SCALE GENOMIC DNA]</scope>
    <source>
        <strain evidence="4 5">ALL</strain>
    </source>
</reference>
<evidence type="ECO:0000313" key="5">
    <source>
        <dbReference type="Proteomes" id="UP000298663"/>
    </source>
</evidence>
<feature type="domain" description="C2H2-type" evidence="3">
    <location>
        <begin position="20"/>
        <end position="47"/>
    </location>
</feature>
<keyword evidence="1" id="KW-0479">Metal-binding</keyword>
<feature type="compositionally biased region" description="Basic and acidic residues" evidence="2">
    <location>
        <begin position="224"/>
        <end position="245"/>
    </location>
</feature>
<dbReference type="EMBL" id="AZBU02000001">
    <property type="protein sequence ID" value="TMS38484.1"/>
    <property type="molecule type" value="Genomic_DNA"/>
</dbReference>
<dbReference type="InterPro" id="IPR013087">
    <property type="entry name" value="Znf_C2H2_type"/>
</dbReference>
<feature type="region of interest" description="Disordered" evidence="2">
    <location>
        <begin position="199"/>
        <end position="245"/>
    </location>
</feature>
<name>A0A4U8UZB4_STECR</name>
<feature type="compositionally biased region" description="Basic residues" evidence="2">
    <location>
        <begin position="205"/>
        <end position="223"/>
    </location>
</feature>
<dbReference type="Gene3D" id="3.30.160.60">
    <property type="entry name" value="Classic Zinc Finger"/>
    <property type="match status" value="1"/>
</dbReference>
<dbReference type="GO" id="GO:0008270">
    <property type="term" value="F:zinc ion binding"/>
    <property type="evidence" value="ECO:0007669"/>
    <property type="project" value="UniProtKB-KW"/>
</dbReference>
<sequence>MSEGSSAPTNSGVADALRKFKCNECSKAFKFKHHLKEHLRIHSGEKPFEVSDYATSLFRANPTVRRTSLLRFVYKRAGSRVRFVSAGVRGGPECAIGVAKGTRNAVSQLPQALLPLGLLLVAHEQQEVHPDADLHWQQFALVQYLQWLHGATRPIPHAAPAPVTPKRPGLQLARFEPVCAAPPAATPSDVRDVAQLVDSQLDREKRHRGIHGKPHRRGRRREQRIRSKAGEDEAGNRGEGRQQRL</sequence>
<evidence type="ECO:0000259" key="3">
    <source>
        <dbReference type="PROSITE" id="PS50157"/>
    </source>
</evidence>
<dbReference type="FunFam" id="3.30.160.60:FF:000082">
    <property type="entry name" value="Putative zinc finger E-box-binding homeobox 2"/>
    <property type="match status" value="1"/>
</dbReference>
<keyword evidence="1" id="KW-0863">Zinc-finger</keyword>
<dbReference type="InterPro" id="IPR036236">
    <property type="entry name" value="Znf_C2H2_sf"/>
</dbReference>
<keyword evidence="1" id="KW-0862">Zinc</keyword>
<proteinExistence type="predicted"/>
<comment type="caution">
    <text evidence="4">The sequence shown here is derived from an EMBL/GenBank/DDBJ whole genome shotgun (WGS) entry which is preliminary data.</text>
</comment>
<protein>
    <recommendedName>
        <fullName evidence="3">C2H2-type domain-containing protein</fullName>
    </recommendedName>
</protein>
<evidence type="ECO:0000256" key="1">
    <source>
        <dbReference type="PROSITE-ProRule" id="PRU00042"/>
    </source>
</evidence>
<dbReference type="SUPFAM" id="SSF57667">
    <property type="entry name" value="beta-beta-alpha zinc fingers"/>
    <property type="match status" value="1"/>
</dbReference>
<dbReference type="Proteomes" id="UP000298663">
    <property type="component" value="Unassembled WGS sequence"/>
</dbReference>